<dbReference type="PANTHER" id="PTHR48100:SF9">
    <property type="entry name" value="PHOSPHOGLYCERATE MUTASE 2 PARALOG"/>
    <property type="match status" value="1"/>
</dbReference>
<feature type="binding site" evidence="2">
    <location>
        <begin position="5"/>
        <end position="12"/>
    </location>
    <ligand>
        <name>substrate</name>
    </ligand>
</feature>
<accession>A0A0E2Q6K3</accession>
<gene>
    <name evidence="3" type="ORF">X841_00660</name>
</gene>
<proteinExistence type="predicted"/>
<dbReference type="PATRIC" id="fig|1433289.7.peg.104"/>
<dbReference type="GO" id="GO:0005737">
    <property type="term" value="C:cytoplasm"/>
    <property type="evidence" value="ECO:0007669"/>
    <property type="project" value="TreeGrafter"/>
</dbReference>
<dbReference type="InterPro" id="IPR029033">
    <property type="entry name" value="His_PPase_superfam"/>
</dbReference>
<dbReference type="InterPro" id="IPR050275">
    <property type="entry name" value="PGM_Phosphatase"/>
</dbReference>
<sequence length="208" mass="24237">MYLIRHGETLANVENEIQGKSDFHLTLKGKIAVKELALQFKRRKIKFDLAYSSDQIRAVETKRIILSTLGLSNSISRIDKRLREWDFGSFDGKDINSVFNDIVKVNNIRDKSNLLLEDVANYLYENDVLNEVESWENLKKRIWLSFLNIARHVTDNNILIVSHGLTILVLLYLLDKENLYFRIIKNGFVAVIKYENGLFKIDKLLSDF</sequence>
<organism evidence="3 4">
    <name type="scientific">Streptococcus thermophilus M17PTZA496</name>
    <dbReference type="NCBI Taxonomy" id="1433289"/>
    <lineage>
        <taxon>Bacteria</taxon>
        <taxon>Bacillati</taxon>
        <taxon>Bacillota</taxon>
        <taxon>Bacilli</taxon>
        <taxon>Lactobacillales</taxon>
        <taxon>Streptococcaceae</taxon>
        <taxon>Streptococcus</taxon>
    </lineage>
</organism>
<dbReference type="Proteomes" id="UP000024559">
    <property type="component" value="Chromosome"/>
</dbReference>
<dbReference type="AlphaFoldDB" id="A0A0E2Q6K3"/>
<evidence type="ECO:0000313" key="4">
    <source>
        <dbReference type="Proteomes" id="UP000024559"/>
    </source>
</evidence>
<feature type="active site" description="Tele-phosphohistidine intermediate" evidence="1">
    <location>
        <position position="6"/>
    </location>
</feature>
<dbReference type="SUPFAM" id="SSF53254">
    <property type="entry name" value="Phosphoglycerate mutase-like"/>
    <property type="match status" value="1"/>
</dbReference>
<evidence type="ECO:0000313" key="3">
    <source>
        <dbReference type="EMBL" id="ETW91870.1"/>
    </source>
</evidence>
<evidence type="ECO:0000256" key="2">
    <source>
        <dbReference type="PIRSR" id="PIRSR613078-2"/>
    </source>
</evidence>
<name>A0A0E2Q6K3_STRTR</name>
<dbReference type="CDD" id="cd07067">
    <property type="entry name" value="HP_PGM_like"/>
    <property type="match status" value="1"/>
</dbReference>
<dbReference type="HOGENOM" id="CLU_033323_9_0_9"/>
<feature type="binding site" evidence="2">
    <location>
        <position position="57"/>
    </location>
    <ligand>
        <name>substrate</name>
    </ligand>
</feature>
<dbReference type="InterPro" id="IPR001345">
    <property type="entry name" value="PG/BPGM_mutase_AS"/>
</dbReference>
<comment type="caution">
    <text evidence="3">The sequence shown here is derived from an EMBL/GenBank/DDBJ whole genome shotgun (WGS) entry which is preliminary data.</text>
</comment>
<dbReference type="PROSITE" id="PS00175">
    <property type="entry name" value="PG_MUTASE"/>
    <property type="match status" value="1"/>
</dbReference>
<dbReference type="PANTHER" id="PTHR48100">
    <property type="entry name" value="BROAD-SPECIFICITY PHOSPHATASE YOR283W-RELATED"/>
    <property type="match status" value="1"/>
</dbReference>
<feature type="active site" description="Proton donor/acceptor" evidence="1">
    <location>
        <position position="84"/>
    </location>
</feature>
<dbReference type="EMBL" id="AZJT01000005">
    <property type="protein sequence ID" value="ETW91870.1"/>
    <property type="molecule type" value="Genomic_DNA"/>
</dbReference>
<dbReference type="PIRSF" id="PIRSF000709">
    <property type="entry name" value="6PFK_2-Ptase"/>
    <property type="match status" value="1"/>
</dbReference>
<reference evidence="4" key="1">
    <citation type="submission" date="2013-12" db="EMBL/GenBank/DDBJ databases">
        <title>Genome sequences of Streptococcus thermophilus strains MTH17CL396 and M17PTZA496 isolated from Fontina cheese in Valle d'Aosta region (Italy).</title>
        <authorList>
            <person name="Treu L."/>
            <person name="Giacomini A."/>
            <person name="Corich V."/>
            <person name="Vendramin V."/>
            <person name="Bovo B."/>
        </authorList>
    </citation>
    <scope>NUCLEOTIDE SEQUENCE [LARGE SCALE GENOMIC DNA]</scope>
    <source>
        <strain evidence="4">M17PTZA496</strain>
    </source>
</reference>
<protein>
    <submittedName>
        <fullName evidence="3">Phosphoglycerate mutase</fullName>
    </submittedName>
</protein>
<dbReference type="Gene3D" id="3.40.50.1240">
    <property type="entry name" value="Phosphoglycerate mutase-like"/>
    <property type="match status" value="1"/>
</dbReference>
<evidence type="ECO:0000256" key="1">
    <source>
        <dbReference type="PIRSR" id="PIRSR613078-1"/>
    </source>
</evidence>
<dbReference type="InterPro" id="IPR013078">
    <property type="entry name" value="His_Pase_superF_clade-1"/>
</dbReference>
<dbReference type="Pfam" id="PF00300">
    <property type="entry name" value="His_Phos_1"/>
    <property type="match status" value="1"/>
</dbReference>
<dbReference type="SMART" id="SM00855">
    <property type="entry name" value="PGAM"/>
    <property type="match status" value="1"/>
</dbReference>
<dbReference type="GO" id="GO:0016791">
    <property type="term" value="F:phosphatase activity"/>
    <property type="evidence" value="ECO:0007669"/>
    <property type="project" value="TreeGrafter"/>
</dbReference>